<dbReference type="EMBL" id="JADEYC010000023">
    <property type="protein sequence ID" value="MBE9375654.1"/>
    <property type="molecule type" value="Genomic_DNA"/>
</dbReference>
<evidence type="ECO:0000313" key="1">
    <source>
        <dbReference type="EMBL" id="MBE9375654.1"/>
    </source>
</evidence>
<name>A0A929G0T4_9PSEU</name>
<gene>
    <name evidence="1" type="ORF">IQ251_14470</name>
</gene>
<organism evidence="1 2">
    <name type="scientific">Saccharopolyspora montiporae</name>
    <dbReference type="NCBI Taxonomy" id="2781240"/>
    <lineage>
        <taxon>Bacteria</taxon>
        <taxon>Bacillati</taxon>
        <taxon>Actinomycetota</taxon>
        <taxon>Actinomycetes</taxon>
        <taxon>Pseudonocardiales</taxon>
        <taxon>Pseudonocardiaceae</taxon>
        <taxon>Saccharopolyspora</taxon>
    </lineage>
</organism>
<dbReference type="AlphaFoldDB" id="A0A929G0T4"/>
<proteinExistence type="predicted"/>
<comment type="caution">
    <text evidence="1">The sequence shown here is derived from an EMBL/GenBank/DDBJ whole genome shotgun (WGS) entry which is preliminary data.</text>
</comment>
<keyword evidence="2" id="KW-1185">Reference proteome</keyword>
<dbReference type="Proteomes" id="UP000598360">
    <property type="component" value="Unassembled WGS sequence"/>
</dbReference>
<sequence length="182" mass="20429">MTAEFVRSSAVGLLDFVRGIKRPDSNAAVLPAEQVRAAILAINRPTAPFIIREGGEGDEGDLVAEWRVADMQWHNVFNQARLKKQFTVSMRFDVENVEVRSVDEQRSLSWKLGVTGASYQSSKARGRMYQNSYTLTATPFYEHGETGQVYAYRFHTSELKKPLQQAVLSAGWTWRSIAGGKL</sequence>
<dbReference type="RefSeq" id="WP_193929102.1">
    <property type="nucleotide sequence ID" value="NZ_JADEYC010000023.1"/>
</dbReference>
<protein>
    <submittedName>
        <fullName evidence="1">Uncharacterized protein</fullName>
    </submittedName>
</protein>
<evidence type="ECO:0000313" key="2">
    <source>
        <dbReference type="Proteomes" id="UP000598360"/>
    </source>
</evidence>
<accession>A0A929G0T4</accession>
<reference evidence="1" key="1">
    <citation type="submission" date="2020-10" db="EMBL/GenBank/DDBJ databases">
        <title>Diversity and distribution of actinomycetes associated with coral in the coast of Hainan.</title>
        <authorList>
            <person name="Li F."/>
        </authorList>
    </citation>
    <scope>NUCLEOTIDE SEQUENCE</scope>
    <source>
        <strain evidence="1">HNM0983</strain>
    </source>
</reference>